<dbReference type="SUPFAM" id="SSF51905">
    <property type="entry name" value="FAD/NAD(P)-binding domain"/>
    <property type="match status" value="1"/>
</dbReference>
<evidence type="ECO:0000256" key="3">
    <source>
        <dbReference type="ARBA" id="ARBA00022827"/>
    </source>
</evidence>
<evidence type="ECO:0000256" key="2">
    <source>
        <dbReference type="ARBA" id="ARBA00022630"/>
    </source>
</evidence>
<dbReference type="Gene3D" id="3.30.70.2450">
    <property type="match status" value="1"/>
</dbReference>
<dbReference type="PANTHER" id="PTHR43004:SF19">
    <property type="entry name" value="BINDING MONOOXYGENASE, PUTATIVE (JCVI)-RELATED"/>
    <property type="match status" value="1"/>
</dbReference>
<dbReference type="RefSeq" id="WP_310300580.1">
    <property type="nucleotide sequence ID" value="NZ_BAAAPS010000008.1"/>
</dbReference>
<dbReference type="InterPro" id="IPR036188">
    <property type="entry name" value="FAD/NAD-bd_sf"/>
</dbReference>
<comment type="cofactor">
    <cofactor evidence="1">
        <name>FAD</name>
        <dbReference type="ChEBI" id="CHEBI:57692"/>
    </cofactor>
</comment>
<keyword evidence="3" id="KW-0274">FAD</keyword>
<protein>
    <submittedName>
        <fullName evidence="5">2-polyprenyl-6-methoxyphenol hydroxylase-like FAD-dependent oxidoreductase</fullName>
    </submittedName>
</protein>
<dbReference type="PANTHER" id="PTHR43004">
    <property type="entry name" value="TRK SYSTEM POTASSIUM UPTAKE PROTEIN"/>
    <property type="match status" value="1"/>
</dbReference>
<evidence type="ECO:0000313" key="6">
    <source>
        <dbReference type="Proteomes" id="UP001183648"/>
    </source>
</evidence>
<sequence>MTYDAQVLVVGAGPTGMTLAAELRFQGVPVTVLERDLEPTPQVRSLGLHARTLEVLAMRGILPRFLDLGTTYPVGGVFAGVGAGRPLELAGRHAHVLGIPQTTTDRLLEEWAVGLGADLRRGAEVVAIAQDDAGVDVTLADGSTLRAAYVVGCDGGRSTVRRLLGIGFPGEPARSEWLLTEAEVGVTPEEVTAAMAQATPGRGGVGPAPHAPGTYRVVLLTDEVAPRDAPPPTLDDVRAQLHKAIGTDLGLHSPRFVSRFGDATRLAERYRSGRVLLAGDAAHIHPPVGGQGQNLGIQDAVNLGWKLAAALRGHDVLDTYQAERRPVAADVLDTTRVLRVLMWGGADGAAVRSLLTELTAYDGVHRHLVEKVTRTATRYDLGAEDPLVGRALPDLEVGAGTLFDLTHEGRWLLLDPAGRHAPDRHGVDHVVADCPALPAPAVLLRPDGHVAWAGDGDLTEILDRWVGRG</sequence>
<organism evidence="5 6">
    <name type="scientific">Nocardioides marmoribigeumensis</name>
    <dbReference type="NCBI Taxonomy" id="433649"/>
    <lineage>
        <taxon>Bacteria</taxon>
        <taxon>Bacillati</taxon>
        <taxon>Actinomycetota</taxon>
        <taxon>Actinomycetes</taxon>
        <taxon>Propionibacteriales</taxon>
        <taxon>Nocardioidaceae</taxon>
        <taxon>Nocardioides</taxon>
    </lineage>
</organism>
<accession>A0ABU2BTD5</accession>
<dbReference type="PRINTS" id="PR00420">
    <property type="entry name" value="RNGMNOXGNASE"/>
</dbReference>
<reference evidence="5 6" key="1">
    <citation type="submission" date="2023-07" db="EMBL/GenBank/DDBJ databases">
        <title>Sequencing the genomes of 1000 actinobacteria strains.</title>
        <authorList>
            <person name="Klenk H.-P."/>
        </authorList>
    </citation>
    <scope>NUCLEOTIDE SEQUENCE [LARGE SCALE GENOMIC DNA]</scope>
    <source>
        <strain evidence="5 6">DSM 19426</strain>
    </source>
</reference>
<dbReference type="InterPro" id="IPR002938">
    <property type="entry name" value="FAD-bd"/>
</dbReference>
<name>A0ABU2BTD5_9ACTN</name>
<dbReference type="Pfam" id="PF01494">
    <property type="entry name" value="FAD_binding_3"/>
    <property type="match status" value="1"/>
</dbReference>
<dbReference type="InterPro" id="IPR050641">
    <property type="entry name" value="RIFMO-like"/>
</dbReference>
<evidence type="ECO:0000259" key="4">
    <source>
        <dbReference type="Pfam" id="PF01494"/>
    </source>
</evidence>
<keyword evidence="2" id="KW-0285">Flavoprotein</keyword>
<dbReference type="Proteomes" id="UP001183648">
    <property type="component" value="Unassembled WGS sequence"/>
</dbReference>
<feature type="domain" description="FAD-binding" evidence="4">
    <location>
        <begin position="4"/>
        <end position="334"/>
    </location>
</feature>
<dbReference type="Pfam" id="PF21274">
    <property type="entry name" value="Rng_hyd_C"/>
    <property type="match status" value="1"/>
</dbReference>
<keyword evidence="6" id="KW-1185">Reference proteome</keyword>
<gene>
    <name evidence="5" type="ORF">J2S63_001452</name>
</gene>
<evidence type="ECO:0000313" key="5">
    <source>
        <dbReference type="EMBL" id="MDR7361899.1"/>
    </source>
</evidence>
<dbReference type="Gene3D" id="3.50.50.60">
    <property type="entry name" value="FAD/NAD(P)-binding domain"/>
    <property type="match status" value="1"/>
</dbReference>
<evidence type="ECO:0000256" key="1">
    <source>
        <dbReference type="ARBA" id="ARBA00001974"/>
    </source>
</evidence>
<proteinExistence type="predicted"/>
<comment type="caution">
    <text evidence="5">The sequence shown here is derived from an EMBL/GenBank/DDBJ whole genome shotgun (WGS) entry which is preliminary data.</text>
</comment>
<dbReference type="EMBL" id="JAVDYG010000001">
    <property type="protein sequence ID" value="MDR7361899.1"/>
    <property type="molecule type" value="Genomic_DNA"/>
</dbReference>
<dbReference type="Gene3D" id="3.40.30.120">
    <property type="match status" value="1"/>
</dbReference>